<evidence type="ECO:0000313" key="2">
    <source>
        <dbReference type="Proteomes" id="UP000626982"/>
    </source>
</evidence>
<sequence length="173" mass="18020">MNEIGLVVDEGVWTVLPALPSSPEVEDAAVAHAMGLGAEEDQVRAALDLRMPASQFELLLHEPGLPAPALVHGFVGASETPDADGLEALVQPMEETYTEPVVEHYELGGRPAVRALWSLPYAFDDGTRATAWSLAVALEGGVAIFACEPAPPLTTAALIGRGDTLVASLDVAA</sequence>
<dbReference type="RefSeq" id="WP_188715681.1">
    <property type="nucleotide sequence ID" value="NZ_BAABBD010000001.1"/>
</dbReference>
<proteinExistence type="predicted"/>
<comment type="caution">
    <text evidence="1">The sequence shown here is derived from an EMBL/GenBank/DDBJ whole genome shotgun (WGS) entry which is preliminary data.</text>
</comment>
<evidence type="ECO:0000313" key="1">
    <source>
        <dbReference type="EMBL" id="GGN78729.1"/>
    </source>
</evidence>
<organism evidence="1 2">
    <name type="scientific">Agrococcus terreus</name>
    <dbReference type="NCBI Taxonomy" id="574649"/>
    <lineage>
        <taxon>Bacteria</taxon>
        <taxon>Bacillati</taxon>
        <taxon>Actinomycetota</taxon>
        <taxon>Actinomycetes</taxon>
        <taxon>Micrococcales</taxon>
        <taxon>Microbacteriaceae</taxon>
        <taxon>Agrococcus</taxon>
    </lineage>
</organism>
<gene>
    <name evidence="1" type="ORF">GCM10010968_04830</name>
</gene>
<protein>
    <submittedName>
        <fullName evidence="1">Uncharacterized protein</fullName>
    </submittedName>
</protein>
<name>A0ABQ2KE31_9MICO</name>
<dbReference type="Proteomes" id="UP000626982">
    <property type="component" value="Unassembled WGS sequence"/>
</dbReference>
<reference evidence="2" key="1">
    <citation type="journal article" date="2019" name="Int. J. Syst. Evol. Microbiol.">
        <title>The Global Catalogue of Microorganisms (GCM) 10K type strain sequencing project: providing services to taxonomists for standard genome sequencing and annotation.</title>
        <authorList>
            <consortium name="The Broad Institute Genomics Platform"/>
            <consortium name="The Broad Institute Genome Sequencing Center for Infectious Disease"/>
            <person name="Wu L."/>
            <person name="Ma J."/>
        </authorList>
    </citation>
    <scope>NUCLEOTIDE SEQUENCE [LARGE SCALE GENOMIC DNA]</scope>
    <source>
        <strain evidence="2">CGMCC 1.6960</strain>
    </source>
</reference>
<accession>A0ABQ2KE31</accession>
<dbReference type="EMBL" id="BMLM01000001">
    <property type="protein sequence ID" value="GGN78729.1"/>
    <property type="molecule type" value="Genomic_DNA"/>
</dbReference>
<keyword evidence="2" id="KW-1185">Reference proteome</keyword>